<evidence type="ECO:0000256" key="1">
    <source>
        <dbReference type="SAM" id="SignalP"/>
    </source>
</evidence>
<evidence type="ECO:0000313" key="2">
    <source>
        <dbReference type="EMBL" id="UOF91600.1"/>
    </source>
</evidence>
<keyword evidence="1" id="KW-0732">Signal</keyword>
<proteinExistence type="predicted"/>
<organism evidence="2 3">
    <name type="scientific">Fodinisporobacter ferrooxydans</name>
    <dbReference type="NCBI Taxonomy" id="2901836"/>
    <lineage>
        <taxon>Bacteria</taxon>
        <taxon>Bacillati</taxon>
        <taxon>Bacillota</taxon>
        <taxon>Bacilli</taxon>
        <taxon>Bacillales</taxon>
        <taxon>Alicyclobacillaceae</taxon>
        <taxon>Fodinisporobacter</taxon>
    </lineage>
</organism>
<feature type="chain" id="PRO_5045425186" evidence="1">
    <location>
        <begin position="31"/>
        <end position="258"/>
    </location>
</feature>
<protein>
    <submittedName>
        <fullName evidence="2">Stage II sporulation protein R</fullName>
    </submittedName>
</protein>
<accession>A0ABY4CM76</accession>
<dbReference type="RefSeq" id="WP_347438294.1">
    <property type="nucleotide sequence ID" value="NZ_CP089291.1"/>
</dbReference>
<dbReference type="Proteomes" id="UP000830167">
    <property type="component" value="Chromosome"/>
</dbReference>
<dbReference type="Pfam" id="PF09551">
    <property type="entry name" value="Spore_II_R"/>
    <property type="match status" value="1"/>
</dbReference>
<keyword evidence="3" id="KW-1185">Reference proteome</keyword>
<dbReference type="EMBL" id="CP089291">
    <property type="protein sequence ID" value="UOF91600.1"/>
    <property type="molecule type" value="Genomic_DNA"/>
</dbReference>
<feature type="signal peptide" evidence="1">
    <location>
        <begin position="1"/>
        <end position="30"/>
    </location>
</feature>
<dbReference type="InterPro" id="IPR014202">
    <property type="entry name" value="Spore_II_R"/>
</dbReference>
<sequence>MSTIPYIKKIALISLALFLTDNSFSSMALANSTVQVTPKANISPQATADLEDEVALLKGTIPQNAVRLRIIANSDSSSDQQLKRDVRDKIIAAVGQLLHGATTKEQAETILKRAVPRLDQIAQSVIRQEGYTYPTQTEVGVVAFPTKLYGNQVYPAGDYEALRIIIGQGKGQNWWCVLFPPLCFVDLANGDAVPNTKDFPDHKPAATIQVGKTATSQGETVQVRFAILDYGKKLIFAIEHLFQELFHSSADKSHKTNA</sequence>
<evidence type="ECO:0000313" key="3">
    <source>
        <dbReference type="Proteomes" id="UP000830167"/>
    </source>
</evidence>
<reference evidence="2" key="1">
    <citation type="submission" date="2021-12" db="EMBL/GenBank/DDBJ databases">
        <title>Alicyclobacillaceae gen. nov., sp. nov., isolated from chalcocite enrichment system.</title>
        <authorList>
            <person name="Jiang Z."/>
        </authorList>
    </citation>
    <scope>NUCLEOTIDE SEQUENCE</scope>
    <source>
        <strain evidence="2">MYW30-H2</strain>
    </source>
</reference>
<dbReference type="NCBIfam" id="TIGR02837">
    <property type="entry name" value="spore_II_R"/>
    <property type="match status" value="1"/>
</dbReference>
<name>A0ABY4CM76_9BACL</name>
<gene>
    <name evidence="2" type="primary">spoIIR</name>
    <name evidence="2" type="ORF">LSG31_04945</name>
</gene>